<dbReference type="Pfam" id="PF00050">
    <property type="entry name" value="Kazal_1"/>
    <property type="match status" value="2"/>
</dbReference>
<keyword evidence="4" id="KW-1015">Disulfide bond</keyword>
<dbReference type="InterPro" id="IPR036058">
    <property type="entry name" value="Kazal_dom_sf"/>
</dbReference>
<feature type="domain" description="Kazal-like" evidence="6">
    <location>
        <begin position="25"/>
        <end position="76"/>
    </location>
</feature>
<organism evidence="7">
    <name type="scientific">Polyandrocarpa misakiensis</name>
    <name type="common">Tunicate</name>
    <dbReference type="NCBI Taxonomy" id="7723"/>
    <lineage>
        <taxon>Eukaryota</taxon>
        <taxon>Metazoa</taxon>
        <taxon>Chordata</taxon>
        <taxon>Tunicata</taxon>
        <taxon>Ascidiacea</taxon>
        <taxon>Stolidobranchia</taxon>
        <taxon>Styelidae</taxon>
        <taxon>Polyandrocarpa</taxon>
    </lineage>
</organism>
<dbReference type="SUPFAM" id="SSF100895">
    <property type="entry name" value="Kazal-type serine protease inhibitors"/>
    <property type="match status" value="1"/>
</dbReference>
<dbReference type="AlphaFoldDB" id="O77037"/>
<reference evidence="8" key="1">
    <citation type="journal article" date="1998" name="J. Biochem.">
        <title>Serine protease inhibitors expressed in the process of budding of tunicates as revealed by EST analysis.</title>
        <authorList>
            <person name="Kawamura K."/>
            <person name="Hayata D."/>
            <person name="Fujiwara S."/>
            <person name="Yubisui T."/>
        </authorList>
    </citation>
    <scope>NUCLEOTIDE SEQUENCE</scope>
</reference>
<dbReference type="EMBL" id="AB012879">
    <property type="protein sequence ID" value="BAA33562.1"/>
    <property type="molecule type" value="mRNA"/>
</dbReference>
<evidence type="ECO:0000256" key="5">
    <source>
        <dbReference type="SAM" id="SignalP"/>
    </source>
</evidence>
<protein>
    <submittedName>
        <fullName evidence="8">Serine protease inhibitor</fullName>
    </submittedName>
    <submittedName>
        <fullName evidence="7">p-serpin 1</fullName>
    </submittedName>
</protein>
<accession>O77037</accession>
<dbReference type="GO" id="GO:0005576">
    <property type="term" value="C:extracellular region"/>
    <property type="evidence" value="ECO:0007669"/>
    <property type="project" value="UniProtKB-SubCell"/>
</dbReference>
<dbReference type="EMBL" id="AB090809">
    <property type="protein sequence ID" value="BAC10636.1"/>
    <property type="molecule type" value="mRNA"/>
</dbReference>
<keyword evidence="3 8" id="KW-0646">Protease inhibitor</keyword>
<keyword evidence="8" id="KW-0722">Serine protease inhibitor</keyword>
<sequence length="135" mass="15043">MDGIVMFLMFLCAGIGMAENPEHLKHLKYDCLEREPNGVCTMEYDPICFVKKVDYNNDCLACEGKKRIRFLDGPCGCDDLDSLPTPTKRKCLKHETEGACPKILKPVCALERKTASNKCAACVGQSKIRYTVGEC</sequence>
<keyword evidence="5" id="KW-0732">Signal</keyword>
<dbReference type="Gene3D" id="3.30.60.30">
    <property type="match status" value="1"/>
</dbReference>
<evidence type="ECO:0000313" key="7">
    <source>
        <dbReference type="EMBL" id="BAA33562.1"/>
    </source>
</evidence>
<dbReference type="InterPro" id="IPR002350">
    <property type="entry name" value="Kazal_dom"/>
</dbReference>
<evidence type="ECO:0000259" key="6">
    <source>
        <dbReference type="PROSITE" id="PS51465"/>
    </source>
</evidence>
<feature type="chain" id="PRO_5007697131" evidence="5">
    <location>
        <begin position="19"/>
        <end position="135"/>
    </location>
</feature>
<gene>
    <name evidence="8" type="primary">P-serpin 1</name>
</gene>
<dbReference type="PIR" id="JE0310">
    <property type="entry name" value="JE0310"/>
</dbReference>
<comment type="subcellular location">
    <subcellularLocation>
        <location evidence="1">Secreted</location>
    </subcellularLocation>
</comment>
<evidence type="ECO:0000256" key="1">
    <source>
        <dbReference type="ARBA" id="ARBA00004613"/>
    </source>
</evidence>
<reference evidence="8" key="3">
    <citation type="submission" date="2002-08" db="EMBL/GenBank/DDBJ databases">
        <authorList>
            <person name="Kawamura K."/>
        </authorList>
    </citation>
    <scope>NUCLEOTIDE SEQUENCE</scope>
</reference>
<name>O77037_POLMI</name>
<dbReference type="PANTHER" id="PTHR21312">
    <property type="entry name" value="SERINE PROTEASE INHIBITOR"/>
    <property type="match status" value="1"/>
</dbReference>
<proteinExistence type="evidence at transcript level"/>
<feature type="signal peptide" evidence="5">
    <location>
        <begin position="1"/>
        <end position="18"/>
    </location>
</feature>
<evidence type="ECO:0000256" key="2">
    <source>
        <dbReference type="ARBA" id="ARBA00022525"/>
    </source>
</evidence>
<evidence type="ECO:0000313" key="8">
    <source>
        <dbReference type="EMBL" id="BAC10636.1"/>
    </source>
</evidence>
<feature type="domain" description="Kazal-like" evidence="6">
    <location>
        <begin position="85"/>
        <end position="135"/>
    </location>
</feature>
<dbReference type="GO" id="GO:0004867">
    <property type="term" value="F:serine-type endopeptidase inhibitor activity"/>
    <property type="evidence" value="ECO:0007669"/>
    <property type="project" value="UniProtKB-KW"/>
</dbReference>
<keyword evidence="2" id="KW-0964">Secreted</keyword>
<reference evidence="7" key="2">
    <citation type="submission" date="1998-04" db="EMBL/GenBank/DDBJ databases">
        <title>P-serpin 1.</title>
        <authorList>
            <person name="Kawamura K."/>
            <person name="Yubisui T."/>
        </authorList>
    </citation>
    <scope>NUCLEOTIDE SEQUENCE</scope>
</reference>
<dbReference type="PANTHER" id="PTHR21312:SF28">
    <property type="entry name" value="OVOINHIBITOR-RELATED"/>
    <property type="match status" value="1"/>
</dbReference>
<evidence type="ECO:0000256" key="4">
    <source>
        <dbReference type="ARBA" id="ARBA00023157"/>
    </source>
</evidence>
<evidence type="ECO:0000256" key="3">
    <source>
        <dbReference type="ARBA" id="ARBA00022690"/>
    </source>
</evidence>
<dbReference type="PROSITE" id="PS51465">
    <property type="entry name" value="KAZAL_2"/>
    <property type="match status" value="2"/>
</dbReference>